<organism evidence="1 2">
    <name type="scientific">Mytilus galloprovincialis</name>
    <name type="common">Mediterranean mussel</name>
    <dbReference type="NCBI Taxonomy" id="29158"/>
    <lineage>
        <taxon>Eukaryota</taxon>
        <taxon>Metazoa</taxon>
        <taxon>Spiralia</taxon>
        <taxon>Lophotrochozoa</taxon>
        <taxon>Mollusca</taxon>
        <taxon>Bivalvia</taxon>
        <taxon>Autobranchia</taxon>
        <taxon>Pteriomorphia</taxon>
        <taxon>Mytilida</taxon>
        <taxon>Mytiloidea</taxon>
        <taxon>Mytilidae</taxon>
        <taxon>Mytilinae</taxon>
        <taxon>Mytilus</taxon>
    </lineage>
</organism>
<evidence type="ECO:0008006" key="3">
    <source>
        <dbReference type="Google" id="ProtNLM"/>
    </source>
</evidence>
<reference evidence="1" key="1">
    <citation type="submission" date="2018-11" db="EMBL/GenBank/DDBJ databases">
        <authorList>
            <person name="Alioto T."/>
            <person name="Alioto T."/>
        </authorList>
    </citation>
    <scope>NUCLEOTIDE SEQUENCE</scope>
</reference>
<evidence type="ECO:0000313" key="1">
    <source>
        <dbReference type="EMBL" id="VDI01227.1"/>
    </source>
</evidence>
<name>A0A8B6C7U5_MYTGA</name>
<sequence length="566" mass="65043">MGDPESDEHLRIFKCLVDTGSDVLRYTVERKMLINTSFEQYLNQNKHKFYHQFEKRRYKPCCSGNPHNCAVNGKMDKKIFFKMYNKKAELDTQDCLDRFEVNADISLDKLDLSDINFFLWNSATLSPQEEQSLKAIMTTRSAICHSSSSREFSLDELENCWLSLKNDLLLFAEPNHYKKSIEREITTLRNCSLSKIESKRVLDKMKKLFHEIKLETEAKNKSIENQTKKGNEGLKDCFRLENNSIKTHMNEKMHEILETEMRIGKIVAQSQTQLSIKMEEEAHETRRQIKTRFKILLGVIGKQNITLGMNLEQIEELIESSDARDIYITSKLDKQCLTADKEKNVIENLQSEIQIPPDNDINPDISDKQAFQVIVKQVNSIILKLKATPGIFKSVETLKSALLTLVKTVQIAGKIDAEIEDNITIDLSFDSPLTKDQIAVVKCLSLKEWNDDNTDEKISKEHSSSAMANIESYPEHETSSHQAVTRPLCQACAEKDKQIKAYEEKTREHEKSIELNKLQEYNNALNLWLNGITAFLVPGYDLFKTITAGVIAFDVNEERSCFCVLT</sequence>
<accession>A0A8B6C7U5</accession>
<dbReference type="EMBL" id="UYJE01001321">
    <property type="protein sequence ID" value="VDI01227.1"/>
    <property type="molecule type" value="Genomic_DNA"/>
</dbReference>
<evidence type="ECO:0000313" key="2">
    <source>
        <dbReference type="Proteomes" id="UP000596742"/>
    </source>
</evidence>
<dbReference type="AlphaFoldDB" id="A0A8B6C7U5"/>
<proteinExistence type="predicted"/>
<comment type="caution">
    <text evidence="1">The sequence shown here is derived from an EMBL/GenBank/DDBJ whole genome shotgun (WGS) entry which is preliminary data.</text>
</comment>
<gene>
    <name evidence="1" type="ORF">MGAL_10B064694</name>
</gene>
<dbReference type="Proteomes" id="UP000596742">
    <property type="component" value="Unassembled WGS sequence"/>
</dbReference>
<keyword evidence="2" id="KW-1185">Reference proteome</keyword>
<protein>
    <recommendedName>
        <fullName evidence="3">DZIP3-like HEPN domain-containing protein</fullName>
    </recommendedName>
</protein>